<feature type="region of interest" description="Disordered" evidence="7">
    <location>
        <begin position="1099"/>
        <end position="1128"/>
    </location>
</feature>
<evidence type="ECO:0000313" key="9">
    <source>
        <dbReference type="EMBL" id="TSO25165.1"/>
    </source>
</evidence>
<keyword evidence="2" id="KW-0597">Phosphoprotein</keyword>
<evidence type="ECO:0000256" key="4">
    <source>
        <dbReference type="ARBA" id="ARBA00023136"/>
    </source>
</evidence>
<feature type="region of interest" description="Disordered" evidence="7">
    <location>
        <begin position="1"/>
        <end position="116"/>
    </location>
</feature>
<dbReference type="GO" id="GO:0051018">
    <property type="term" value="F:protein kinase A binding"/>
    <property type="evidence" value="ECO:0007669"/>
    <property type="project" value="InterPro"/>
</dbReference>
<dbReference type="OrthoDB" id="8931760at2759"/>
<name>A0A556U961_BAGYA</name>
<keyword evidence="10" id="KW-1185">Reference proteome</keyword>
<dbReference type="GO" id="GO:0016020">
    <property type="term" value="C:membrane"/>
    <property type="evidence" value="ECO:0007669"/>
    <property type="project" value="UniProtKB-SubCell"/>
</dbReference>
<dbReference type="InterPro" id="IPR028540">
    <property type="entry name" value="AKAP12"/>
</dbReference>
<evidence type="ECO:0000256" key="1">
    <source>
        <dbReference type="ARBA" id="ARBA00004635"/>
    </source>
</evidence>
<evidence type="ECO:0000256" key="2">
    <source>
        <dbReference type="ARBA" id="ARBA00022553"/>
    </source>
</evidence>
<keyword evidence="6" id="KW-0175">Coiled coil</keyword>
<feature type="compositionally biased region" description="Polar residues" evidence="7">
    <location>
        <begin position="430"/>
        <end position="450"/>
    </location>
</feature>
<reference evidence="9 10" key="1">
    <citation type="journal article" date="2019" name="Genome Biol. Evol.">
        <title>Whole-Genome Sequencing of the Giant Devil Catfish, Bagarius yarrelli.</title>
        <authorList>
            <person name="Jiang W."/>
            <person name="Lv Y."/>
            <person name="Cheng L."/>
            <person name="Yang K."/>
            <person name="Chao B."/>
            <person name="Wang X."/>
            <person name="Li Y."/>
            <person name="Pan X."/>
            <person name="You X."/>
            <person name="Zhang Y."/>
            <person name="Yang J."/>
            <person name="Li J."/>
            <person name="Zhang X."/>
            <person name="Liu S."/>
            <person name="Sun C."/>
            <person name="Yang J."/>
            <person name="Shi Q."/>
        </authorList>
    </citation>
    <scope>NUCLEOTIDE SEQUENCE [LARGE SCALE GENOMIC DNA]</scope>
    <source>
        <strain evidence="9">JWS20170419001</strain>
        <tissue evidence="9">Muscle</tissue>
    </source>
</reference>
<dbReference type="GO" id="GO:0010739">
    <property type="term" value="P:positive regulation of protein kinase A signaling"/>
    <property type="evidence" value="ECO:0007669"/>
    <property type="project" value="InterPro"/>
</dbReference>
<feature type="compositionally biased region" description="Polar residues" evidence="7">
    <location>
        <begin position="81"/>
        <end position="99"/>
    </location>
</feature>
<feature type="compositionally biased region" description="Basic and acidic residues" evidence="7">
    <location>
        <begin position="202"/>
        <end position="214"/>
    </location>
</feature>
<comment type="caution">
    <text evidence="9">The sequence shown here is derived from an EMBL/GenBank/DDBJ whole genome shotgun (WGS) entry which is preliminary data.</text>
</comment>
<feature type="compositionally biased region" description="Basic and acidic residues" evidence="7">
    <location>
        <begin position="1107"/>
        <end position="1126"/>
    </location>
</feature>
<keyword evidence="9" id="KW-0418">Kinase</keyword>
<gene>
    <name evidence="9" type="ORF">Baya_8788</name>
</gene>
<evidence type="ECO:0000256" key="3">
    <source>
        <dbReference type="ARBA" id="ARBA00022860"/>
    </source>
</evidence>
<feature type="domain" description="A kinase-anchoring proteins AKAP-5 and AKAP-12 calmodulin (CaM)-binding" evidence="8">
    <location>
        <begin position="459"/>
        <end position="479"/>
    </location>
</feature>
<feature type="region of interest" description="Disordered" evidence="7">
    <location>
        <begin position="290"/>
        <end position="543"/>
    </location>
</feature>
<dbReference type="GO" id="GO:0005737">
    <property type="term" value="C:cytoplasm"/>
    <property type="evidence" value="ECO:0007669"/>
    <property type="project" value="TreeGrafter"/>
</dbReference>
<evidence type="ECO:0000256" key="5">
    <source>
        <dbReference type="ARBA" id="ARBA00023288"/>
    </source>
</evidence>
<dbReference type="EMBL" id="VCAZ01000065">
    <property type="protein sequence ID" value="TSO25165.1"/>
    <property type="molecule type" value="Genomic_DNA"/>
</dbReference>
<dbReference type="GO" id="GO:0016301">
    <property type="term" value="F:kinase activity"/>
    <property type="evidence" value="ECO:0007669"/>
    <property type="project" value="UniProtKB-KW"/>
</dbReference>
<feature type="compositionally biased region" description="Basic and acidic residues" evidence="7">
    <location>
        <begin position="380"/>
        <end position="391"/>
    </location>
</feature>
<dbReference type="GO" id="GO:0007165">
    <property type="term" value="P:signal transduction"/>
    <property type="evidence" value="ECO:0007669"/>
    <property type="project" value="TreeGrafter"/>
</dbReference>
<feature type="compositionally biased region" description="Basic and acidic residues" evidence="7">
    <location>
        <begin position="290"/>
        <end position="313"/>
    </location>
</feature>
<dbReference type="PANTHER" id="PTHR23209">
    <property type="entry name" value="A-KINASE ANCHOR PROTEIN 12"/>
    <property type="match status" value="1"/>
</dbReference>
<proteinExistence type="predicted"/>
<evidence type="ECO:0000313" key="10">
    <source>
        <dbReference type="Proteomes" id="UP000319801"/>
    </source>
</evidence>
<evidence type="ECO:0000259" key="8">
    <source>
        <dbReference type="PROSITE" id="PS51893"/>
    </source>
</evidence>
<comment type="subcellular location">
    <subcellularLocation>
        <location evidence="1">Membrane</location>
        <topology evidence="1">Lipid-anchor</topology>
    </subcellularLocation>
</comment>
<keyword evidence="3" id="KW-0112">Calmodulin-binding</keyword>
<evidence type="ECO:0000256" key="7">
    <source>
        <dbReference type="SAM" id="MobiDB-lite"/>
    </source>
</evidence>
<protein>
    <submittedName>
        <fullName evidence="9">A-kinase anchor protein 12</fullName>
    </submittedName>
</protein>
<accession>A0A556U961</accession>
<feature type="compositionally biased region" description="Polar residues" evidence="7">
    <location>
        <begin position="350"/>
        <end position="359"/>
    </location>
</feature>
<feature type="compositionally biased region" description="Basic and acidic residues" evidence="7">
    <location>
        <begin position="411"/>
        <end position="429"/>
    </location>
</feature>
<keyword evidence="5" id="KW-0449">Lipoprotein</keyword>
<feature type="compositionally biased region" description="Basic and acidic residues" evidence="7">
    <location>
        <begin position="172"/>
        <end position="181"/>
    </location>
</feature>
<feature type="coiled-coil region" evidence="6">
    <location>
        <begin position="242"/>
        <end position="272"/>
    </location>
</feature>
<dbReference type="InterPro" id="IPR001573">
    <property type="entry name" value="AKAP_WSK"/>
</dbReference>
<feature type="region of interest" description="Disordered" evidence="7">
    <location>
        <begin position="975"/>
        <end position="995"/>
    </location>
</feature>
<evidence type="ECO:0000256" key="6">
    <source>
        <dbReference type="SAM" id="Coils"/>
    </source>
</evidence>
<dbReference type="PROSITE" id="PS51893">
    <property type="entry name" value="AKAP_CAM_BD"/>
    <property type="match status" value="1"/>
</dbReference>
<organism evidence="9 10">
    <name type="scientific">Bagarius yarrelli</name>
    <name type="common">Goonch</name>
    <name type="synonym">Bagrus yarrelli</name>
    <dbReference type="NCBI Taxonomy" id="175774"/>
    <lineage>
        <taxon>Eukaryota</taxon>
        <taxon>Metazoa</taxon>
        <taxon>Chordata</taxon>
        <taxon>Craniata</taxon>
        <taxon>Vertebrata</taxon>
        <taxon>Euteleostomi</taxon>
        <taxon>Actinopterygii</taxon>
        <taxon>Neopterygii</taxon>
        <taxon>Teleostei</taxon>
        <taxon>Ostariophysi</taxon>
        <taxon>Siluriformes</taxon>
        <taxon>Sisoridae</taxon>
        <taxon>Sisorinae</taxon>
        <taxon>Bagarius</taxon>
    </lineage>
</organism>
<dbReference type="GO" id="GO:0005516">
    <property type="term" value="F:calmodulin binding"/>
    <property type="evidence" value="ECO:0007669"/>
    <property type="project" value="UniProtKB-KW"/>
</dbReference>
<keyword evidence="9" id="KW-0808">Transferase</keyword>
<feature type="region of interest" description="Disordered" evidence="7">
    <location>
        <begin position="143"/>
        <end position="230"/>
    </location>
</feature>
<sequence>MGATLSEQWDSKSEEDEEQHSGQYELPEDSAEDKLLWKNGQISGQDGKTESQTDETDSLSEERDHVDVGSGFVTLNEDASDMTNSIQEGDDSNNSSKQINDTDEVITKEENEADNNVNDTQIGFKKIFSFGGFKFTLKKDKVEKISESEPDETEQNRNAAGPSEDTWDNAGLDEKDMKNEIVEGDFSAGPPRTHSKMTVGTADRDEGTPDKRLMQDVPQSPEPEKPMSPIKQFFSQGILSSLKKKKKENERLKESKDELKSLDKLVEKESTKEDNTCSCLDVSKGFDEDKDLHLYRKDESKPGSEGDIIHPDKVQASPFKRLFRKVSTKRHSEPKPGDTNLLKPGEKISENSQLSTELVMSQKEHETEVVDTQPGNQMMDRSHEDSKKKSDSAVSWENLLCVRSSRTRSRKTSDSEEETQAKEGVHRGTNDSPFESSTEGDHLTSSNEQGESPAEDDSGSTWKSFKKLVTPKRKSRVEESGSLEQMHLETEITEDESSCSLRKLISGRKKIKSDGQQECISSDEGSKGTGTDIEDDETPGVVPLSEYELAEPKILEVSTDGAGEIKKEDEMEPIISEDKPTQIQPLYNVEPLRFDTWPSSVPVPTEYMEDLTEFLSKHQQLSDIPEEGIVEESIATPLSFVEWTTQYDTLDDDIVDITADAVTAPEDPSEHNEDETSEMVSAVSHLSESPKTSGNVTPVSPVHYIRVSDTIFQEVLESSCMVPSVLSDMTQDKMPEAQTVSVSQFIVESTTTTKTKLLVAHKKEEASSICIGILCNKIRAEAVHPLPLFEGISEINYVLPTEFVSEDFTEVCEAAEMATDNVSEAENHNVLSLEKQKTILAETATKSEQQLLNIGNVPEEVSPVVQIKKEPVFKIEKEQRIEDELAADEKQLQVTKVAEPVGHCVVACKSDAARNHASEITEDMAGVVVSDVKCLMTTALLSSVIPLSDSIKIETDLKHEAQMETKPLTHVVDTDRIEGMPTPNPTEKGEETKKPAAVYEQKRVSEAVAEERIQQPARDSLKPTFSKMIRDTQTTAEATGYKEKHLAITNIVSGSYLNDKLDKLELNGTVNTEITTELETLETVKLFPEVKLQCDPVETQTEAVPLKPEKNEATKSRHESHKEKNQATETAFKATKTIQTETIMCKDKTKVTCNTSDQLKPQKEMLKPEEAYATESAHEKINQVPNTAKISKSNLSVYYEEDTEVEYKTSNQTVQSIDKEPVSTTKHVKKAMSKDKAETPESLVISQTEWSVHVTKAITDNIGVFLDKVNKHELKMTVDSEKNIVPPDETKQEKVSETDTATAVDAIQNTEPTEALKLKDKTIMIVSEGAAVVTSEQVAESSNGTENKREAGVLKQLINKPKAETPEMADLKADIIVVSGLQAETPVFASLLPDLKAGQVILEATEPKLDMLLVKKTLAHTSVVPAVDVQTTGKLAIATETTMGTCEEDESVVMAIHKYTDVDSLVLSHALSEVQLKAEAQRLTVVSVIEKLTEIEVPFTGPELKEIHCDAQAAANIEDKHVAEIIEQVAKDMENTKNPRKDFKIPEVQCEESKEVSVSIMNMNESLPGANEDVWEDAIEDVRDFQCSRTKASDSL</sequence>
<dbReference type="Proteomes" id="UP000319801">
    <property type="component" value="Unassembled WGS sequence"/>
</dbReference>
<dbReference type="Pfam" id="PF03832">
    <property type="entry name" value="WSK"/>
    <property type="match status" value="1"/>
</dbReference>
<feature type="compositionally biased region" description="Basic residues" evidence="7">
    <location>
        <begin position="464"/>
        <end position="475"/>
    </location>
</feature>
<dbReference type="PANTHER" id="PTHR23209:SF4">
    <property type="entry name" value="A-KINASE ANCHOR PROTEIN 12"/>
    <property type="match status" value="1"/>
</dbReference>
<dbReference type="GO" id="GO:0090036">
    <property type="term" value="P:regulation of protein kinase C signaling"/>
    <property type="evidence" value="ECO:0007669"/>
    <property type="project" value="InterPro"/>
</dbReference>
<keyword evidence="4" id="KW-0472">Membrane</keyword>